<dbReference type="Ensembl" id="ENSPTRT00000081817.1">
    <property type="protein sequence ID" value="ENSPTRP00000072889.1"/>
    <property type="gene ID" value="ENSPTRG00000023689.5"/>
</dbReference>
<keyword evidence="7" id="KW-0677">Repeat</keyword>
<keyword evidence="22" id="KW-1185">Reference proteome</keyword>
<comment type="subcellular location">
    <subcellularLocation>
        <location evidence="1">Cell projection</location>
    </subcellularLocation>
    <subcellularLocation>
        <location evidence="3">Cytoplasmic vesicle</location>
    </subcellularLocation>
    <subcellularLocation>
        <location evidence="2">Perikaryon</location>
    </subcellularLocation>
</comment>
<organism evidence="21 22">
    <name type="scientific">Pan troglodytes</name>
    <name type="common">Chimpanzee</name>
    <dbReference type="NCBI Taxonomy" id="9598"/>
    <lineage>
        <taxon>Eukaryota</taxon>
        <taxon>Metazoa</taxon>
        <taxon>Chordata</taxon>
        <taxon>Craniata</taxon>
        <taxon>Vertebrata</taxon>
        <taxon>Euteleostomi</taxon>
        <taxon>Mammalia</taxon>
        <taxon>Eutheria</taxon>
        <taxon>Euarchontoglires</taxon>
        <taxon>Primates</taxon>
        <taxon>Haplorrhini</taxon>
        <taxon>Catarrhini</taxon>
        <taxon>Hominidae</taxon>
        <taxon>Pan</taxon>
    </lineage>
</organism>
<evidence type="ECO:0000256" key="15">
    <source>
        <dbReference type="ARBA" id="ARBA00079453"/>
    </source>
</evidence>
<reference evidence="21 22" key="1">
    <citation type="journal article" date="2005" name="Nature">
        <title>Initial sequence of the chimpanzee genome and comparison with the human genome.</title>
        <authorList>
            <consortium name="Chimpanzee sequencing and analysis consortium"/>
        </authorList>
    </citation>
    <scope>NUCLEOTIDE SEQUENCE [LARGE SCALE GENOMIC DNA]</scope>
</reference>
<dbReference type="Pfam" id="PF14604">
    <property type="entry name" value="SH3_9"/>
    <property type="match status" value="1"/>
</dbReference>
<dbReference type="CDD" id="cd11761">
    <property type="entry name" value="SH3_FCHSD_1"/>
    <property type="match status" value="1"/>
</dbReference>
<evidence type="ECO:0000256" key="16">
    <source>
        <dbReference type="PROSITE-ProRule" id="PRU00192"/>
    </source>
</evidence>
<keyword evidence="5" id="KW-0963">Cytoplasm</keyword>
<evidence type="ECO:0000256" key="8">
    <source>
        <dbReference type="ARBA" id="ARBA00023054"/>
    </source>
</evidence>
<dbReference type="FunFam" id="2.30.30.40:FF:000107">
    <property type="entry name" value="FCH and double SH3 domains 1"/>
    <property type="match status" value="1"/>
</dbReference>
<evidence type="ECO:0000256" key="10">
    <source>
        <dbReference type="ARBA" id="ARBA00023273"/>
    </source>
</evidence>
<evidence type="ECO:0000256" key="7">
    <source>
        <dbReference type="ARBA" id="ARBA00022737"/>
    </source>
</evidence>
<feature type="domain" description="SH3" evidence="19">
    <location>
        <begin position="472"/>
        <end position="535"/>
    </location>
</feature>
<evidence type="ECO:0000256" key="13">
    <source>
        <dbReference type="ARBA" id="ARBA00062161"/>
    </source>
</evidence>
<evidence type="ECO:0000256" key="14">
    <source>
        <dbReference type="ARBA" id="ARBA00070546"/>
    </source>
</evidence>
<dbReference type="PROSITE" id="PS50002">
    <property type="entry name" value="SH3"/>
    <property type="match status" value="2"/>
</dbReference>
<dbReference type="CDD" id="cd11895">
    <property type="entry name" value="SH3_FCHSD1_2"/>
    <property type="match status" value="1"/>
</dbReference>
<evidence type="ECO:0000256" key="5">
    <source>
        <dbReference type="ARBA" id="ARBA00022490"/>
    </source>
</evidence>
<dbReference type="GO" id="GO:0061024">
    <property type="term" value="P:membrane organization"/>
    <property type="evidence" value="ECO:0007669"/>
    <property type="project" value="UniProtKB-ARBA"/>
</dbReference>
<dbReference type="InterPro" id="IPR035460">
    <property type="entry name" value="FCHSD_SH3_1"/>
</dbReference>
<dbReference type="VGNC" id="VGNC:6873">
    <property type="gene designation" value="FCHSD1"/>
</dbReference>
<proteinExistence type="predicted"/>
<feature type="region of interest" description="Disordered" evidence="18">
    <location>
        <begin position="535"/>
        <end position="572"/>
    </location>
</feature>
<dbReference type="FunFam" id="1.20.1270.60:FF:000041">
    <property type="entry name" value="F-BAR and double SH3 domains protein 1"/>
    <property type="match status" value="1"/>
</dbReference>
<dbReference type="PANTHER" id="PTHR15735:SF4">
    <property type="entry name" value="F-BAR AND DOUBLE SH3 DOMAINS PROTEIN 1"/>
    <property type="match status" value="1"/>
</dbReference>
<evidence type="ECO:0000256" key="12">
    <source>
        <dbReference type="ARBA" id="ARBA00058334"/>
    </source>
</evidence>
<dbReference type="Pfam" id="PF00611">
    <property type="entry name" value="FCH"/>
    <property type="match status" value="1"/>
</dbReference>
<dbReference type="Gene3D" id="2.30.30.40">
    <property type="entry name" value="SH3 Domains"/>
    <property type="match status" value="2"/>
</dbReference>
<evidence type="ECO:0000256" key="6">
    <source>
        <dbReference type="ARBA" id="ARBA00022553"/>
    </source>
</evidence>
<dbReference type="GO" id="GO:0031410">
    <property type="term" value="C:cytoplasmic vesicle"/>
    <property type="evidence" value="ECO:0007669"/>
    <property type="project" value="UniProtKB-SubCell"/>
</dbReference>
<dbReference type="SUPFAM" id="SSF50044">
    <property type="entry name" value="SH3-domain"/>
    <property type="match status" value="2"/>
</dbReference>
<dbReference type="GeneTree" id="ENSGT00510000046732"/>
<evidence type="ECO:0000259" key="20">
    <source>
        <dbReference type="PROSITE" id="PS51741"/>
    </source>
</evidence>
<comment type="function">
    <text evidence="12">Promotes actin polymerization mediated by SNX9 and WASL.</text>
</comment>
<dbReference type="SMART" id="SM00055">
    <property type="entry name" value="FCH"/>
    <property type="match status" value="1"/>
</dbReference>
<accession>A0A2J8NIS4</accession>
<dbReference type="InterPro" id="IPR027267">
    <property type="entry name" value="AH/BAR_dom_sf"/>
</dbReference>
<dbReference type="GO" id="GO:0008289">
    <property type="term" value="F:lipid binding"/>
    <property type="evidence" value="ECO:0007669"/>
    <property type="project" value="UniProtKB-KW"/>
</dbReference>
<dbReference type="InterPro" id="IPR001452">
    <property type="entry name" value="SH3_domain"/>
</dbReference>
<evidence type="ECO:0000313" key="21">
    <source>
        <dbReference type="Ensembl" id="ENSPTRP00000072889.1"/>
    </source>
</evidence>
<dbReference type="GO" id="GO:0042995">
    <property type="term" value="C:cell projection"/>
    <property type="evidence" value="ECO:0007669"/>
    <property type="project" value="UniProtKB-SubCell"/>
</dbReference>
<reference evidence="21" key="2">
    <citation type="submission" date="2025-08" db="UniProtKB">
        <authorList>
            <consortium name="Ensembl"/>
        </authorList>
    </citation>
    <scope>IDENTIFICATION</scope>
</reference>
<evidence type="ECO:0000256" key="17">
    <source>
        <dbReference type="PROSITE-ProRule" id="PRU01077"/>
    </source>
</evidence>
<dbReference type="FunFam" id="2.30.30.40:FF:000033">
    <property type="entry name" value="FCH and double SH3 domains protein 2"/>
    <property type="match status" value="1"/>
</dbReference>
<reference evidence="21" key="3">
    <citation type="submission" date="2025-09" db="UniProtKB">
        <authorList>
            <consortium name="Ensembl"/>
        </authorList>
    </citation>
    <scope>IDENTIFICATION</scope>
</reference>
<evidence type="ECO:0000313" key="22">
    <source>
        <dbReference type="Proteomes" id="UP000002277"/>
    </source>
</evidence>
<evidence type="ECO:0000256" key="11">
    <source>
        <dbReference type="ARBA" id="ARBA00023329"/>
    </source>
</evidence>
<feature type="domain" description="F-BAR" evidence="20">
    <location>
        <begin position="12"/>
        <end position="280"/>
    </location>
</feature>
<keyword evidence="4 16" id="KW-0728">SH3 domain</keyword>
<feature type="domain" description="SH3" evidence="19">
    <location>
        <begin position="394"/>
        <end position="455"/>
    </location>
</feature>
<dbReference type="SUPFAM" id="SSF103657">
    <property type="entry name" value="BAR/IMD domain-like"/>
    <property type="match status" value="1"/>
</dbReference>
<evidence type="ECO:0000256" key="18">
    <source>
        <dbReference type="SAM" id="MobiDB-lite"/>
    </source>
</evidence>
<dbReference type="InterPro" id="IPR031160">
    <property type="entry name" value="F_BAR_dom"/>
</dbReference>
<evidence type="ECO:0000256" key="1">
    <source>
        <dbReference type="ARBA" id="ARBA00004316"/>
    </source>
</evidence>
<dbReference type="GO" id="GO:0043204">
    <property type="term" value="C:perikaryon"/>
    <property type="evidence" value="ECO:0007669"/>
    <property type="project" value="UniProtKB-SubCell"/>
</dbReference>
<feature type="region of interest" description="Disordered" evidence="18">
    <location>
        <begin position="341"/>
        <end position="371"/>
    </location>
</feature>
<dbReference type="InterPro" id="IPR036028">
    <property type="entry name" value="SH3-like_dom_sf"/>
</dbReference>
<dbReference type="Pfam" id="PF00018">
    <property type="entry name" value="SH3_1"/>
    <property type="match status" value="1"/>
</dbReference>
<gene>
    <name evidence="21 23" type="primary">FCHSD1</name>
</gene>
<evidence type="ECO:0000256" key="9">
    <source>
        <dbReference type="ARBA" id="ARBA00023121"/>
    </source>
</evidence>
<comment type="subunit">
    <text evidence="13">Homodimer. Interacts (via F-BAR domain) with SNX9 (via SH3 domain). Interacts (via F-BAR domain) with SNX18 and SNX33. Interacts (via SH3 domain 1) with WASL. Interacts (via SH3 domain 2) with ITSN1.</text>
</comment>
<keyword evidence="11" id="KW-0968">Cytoplasmic vesicle</keyword>
<protein>
    <recommendedName>
        <fullName evidence="14">F-BAR and double SH3 domains protein 1</fullName>
    </recommendedName>
    <alternativeName>
        <fullName evidence="15">Protein nervous wreck 2</fullName>
    </alternativeName>
</protein>
<dbReference type="PROSITE" id="PS51741">
    <property type="entry name" value="F_BAR"/>
    <property type="match status" value="1"/>
</dbReference>
<dbReference type="PANTHER" id="PTHR15735">
    <property type="entry name" value="FCH AND DOUBLE SH3 DOMAINS PROTEIN"/>
    <property type="match status" value="1"/>
</dbReference>
<feature type="compositionally biased region" description="Pro residues" evidence="18">
    <location>
        <begin position="551"/>
        <end position="562"/>
    </location>
</feature>
<dbReference type="GO" id="GO:0051495">
    <property type="term" value="P:positive regulation of cytoskeleton organization"/>
    <property type="evidence" value="ECO:0007669"/>
    <property type="project" value="UniProtKB-ARBA"/>
</dbReference>
<keyword evidence="9" id="KW-0446">Lipid-binding</keyword>
<dbReference type="SMART" id="SM00326">
    <property type="entry name" value="SH3"/>
    <property type="match status" value="2"/>
</dbReference>
<dbReference type="GO" id="GO:1902905">
    <property type="term" value="P:positive regulation of supramolecular fiber organization"/>
    <property type="evidence" value="ECO:0007669"/>
    <property type="project" value="UniProtKB-ARBA"/>
</dbReference>
<dbReference type="Gene3D" id="1.20.1270.60">
    <property type="entry name" value="Arfaptin homology (AH) domain/BAR domain"/>
    <property type="match status" value="1"/>
</dbReference>
<evidence type="ECO:0000313" key="23">
    <source>
        <dbReference type="VGNC" id="VGNC:6873"/>
    </source>
</evidence>
<dbReference type="AlphaFoldDB" id="A0A2I3S766"/>
<dbReference type="GO" id="GO:0030833">
    <property type="term" value="P:regulation of actin filament polymerization"/>
    <property type="evidence" value="ECO:0007669"/>
    <property type="project" value="UniProtKB-ARBA"/>
</dbReference>
<keyword evidence="10" id="KW-0966">Cell projection</keyword>
<dbReference type="EMBL" id="AACZ04059174">
    <property type="status" value="NOT_ANNOTATED_CDS"/>
    <property type="molecule type" value="Genomic_DNA"/>
</dbReference>
<dbReference type="InterPro" id="IPR001060">
    <property type="entry name" value="FCH_dom"/>
</dbReference>
<name>A0A2I3S766_PANTR</name>
<dbReference type="Bgee" id="ENSPTRG00000023689">
    <property type="expression patterns" value="Expressed in lymph node and 21 other cell types or tissues"/>
</dbReference>
<dbReference type="CDD" id="cd07678">
    <property type="entry name" value="F-BAR_FCHSD1"/>
    <property type="match status" value="1"/>
</dbReference>
<dbReference type="Proteomes" id="UP000002277">
    <property type="component" value="Chromosome 5"/>
</dbReference>
<keyword evidence="6" id="KW-0597">Phosphoprotein</keyword>
<keyword evidence="8 17" id="KW-0175">Coiled coil</keyword>
<evidence type="ECO:0000256" key="2">
    <source>
        <dbReference type="ARBA" id="ARBA00004484"/>
    </source>
</evidence>
<accession>A0A2I3S766</accession>
<evidence type="ECO:0000256" key="4">
    <source>
        <dbReference type="ARBA" id="ARBA00022443"/>
    </source>
</evidence>
<evidence type="ECO:0000256" key="3">
    <source>
        <dbReference type="ARBA" id="ARBA00004541"/>
    </source>
</evidence>
<sequence>MQPPPRKVKPAQEVKLRFLEQLSILQTWQQREADLLEDIRSYSKQRAAIEREYGQALQKLAGPFLKREGHRSGEMDSRTVFGAWRCLLDATVAGGQTRLQASDRYRDLAGGTGRSAKEQVLRKGTENLQRAQAEVLQSVRELSRSRKLYGQRERVWALAQEKAADVQARLNRSDHGIFHSRTSLQKLSTKLSAQSAQYSQQLQAARNEYLLNLVATNAHLDHYYQEELPALLKALVSELSEHLRDPLTSLSRTELEAAEVILEHAHRGEQTTSQVSWEQDLKLFLQEPGVFSPTPPQQFQPAGTDQVCVLEWGAEGVAGKSGLEKEVQRLTSRAARDYKIQNHGHRERRLSEARLSQRDLSPTAEDAELSDFEECEETGELFEEPAPQALATRALPCPAHVVFHYQAGREDELTITEGEWLEVIEEGDADEWVKARNQHGEVGFVPERYLNFPDLSLPESSQDSDNPCGAEPTAFLAQALYSYTGQSAEELSFPEGALIRLLPRAQDGVDDGFWRGEFGGRVGVFPSLLVEELLGPPGPPELSDPEQMLPSPSPPSFSPPAPTSVLDGPPAPVLPGDSGGTCACLSYGYIAYWWRLGF</sequence>
<evidence type="ECO:0000259" key="19">
    <source>
        <dbReference type="PROSITE" id="PS50002"/>
    </source>
</evidence>